<dbReference type="InterPro" id="IPR029058">
    <property type="entry name" value="AB_hydrolase_fold"/>
</dbReference>
<sequence>MSNHAQALDMLFELIYLPGASGNTQFWHPVMQALQVKADSRVIAYPGFADQPSHTQVNGFEDLQRYVIAQMIPSMPPTLKPTEAVAQKRIIVAQSMGGIFAVQTALQHPTQVDGLVLVATSGGIDLSNFEVLDWRQSYLKDLDVPDWFAITQTNGVAEALPEITCPVLLIWGDADPISPVAVGQYLQQQFVQAELNIIAGGEHNLANVHADQVSVLISDFLEKLLLK</sequence>
<evidence type="ECO:0000259" key="1">
    <source>
        <dbReference type="Pfam" id="PF00561"/>
    </source>
</evidence>
<dbReference type="EMBL" id="SLVJ01000023">
    <property type="protein sequence ID" value="TCM62794.1"/>
    <property type="molecule type" value="Genomic_DNA"/>
</dbReference>
<dbReference type="Pfam" id="PF00561">
    <property type="entry name" value="Abhydrolase_1"/>
    <property type="match status" value="1"/>
</dbReference>
<protein>
    <submittedName>
        <fullName evidence="2">Alpha/beta hydrolase family protein</fullName>
    </submittedName>
</protein>
<evidence type="ECO:0000313" key="3">
    <source>
        <dbReference type="Proteomes" id="UP000294963"/>
    </source>
</evidence>
<reference evidence="2 3" key="1">
    <citation type="submission" date="2019-03" db="EMBL/GenBank/DDBJ databases">
        <title>Genomic analyses of the natural microbiome of Caenorhabditis elegans.</title>
        <authorList>
            <person name="Samuel B."/>
        </authorList>
    </citation>
    <scope>NUCLEOTIDE SEQUENCE [LARGE SCALE GENOMIC DNA]</scope>
    <source>
        <strain evidence="2 3">JUb89</strain>
    </source>
</reference>
<feature type="domain" description="AB hydrolase-1" evidence="1">
    <location>
        <begin position="14"/>
        <end position="140"/>
    </location>
</feature>
<dbReference type="Gene3D" id="3.40.50.1820">
    <property type="entry name" value="alpha/beta hydrolase"/>
    <property type="match status" value="1"/>
</dbReference>
<evidence type="ECO:0000313" key="2">
    <source>
        <dbReference type="EMBL" id="TCM62794.1"/>
    </source>
</evidence>
<gene>
    <name evidence="2" type="ORF">EC844_12338</name>
</gene>
<keyword evidence="2" id="KW-0378">Hydrolase</keyword>
<keyword evidence="3" id="KW-1185">Reference proteome</keyword>
<accession>A0A4R1XG68</accession>
<dbReference type="GO" id="GO:0016020">
    <property type="term" value="C:membrane"/>
    <property type="evidence" value="ECO:0007669"/>
    <property type="project" value="TreeGrafter"/>
</dbReference>
<comment type="caution">
    <text evidence="2">The sequence shown here is derived from an EMBL/GenBank/DDBJ whole genome shotgun (WGS) entry which is preliminary data.</text>
</comment>
<dbReference type="PANTHER" id="PTHR43798">
    <property type="entry name" value="MONOACYLGLYCEROL LIPASE"/>
    <property type="match status" value="1"/>
</dbReference>
<proteinExistence type="predicted"/>
<dbReference type="InterPro" id="IPR050266">
    <property type="entry name" value="AB_hydrolase_sf"/>
</dbReference>
<name>A0A4R1XG68_ACICA</name>
<organism evidence="2 3">
    <name type="scientific">Acinetobacter calcoaceticus</name>
    <dbReference type="NCBI Taxonomy" id="471"/>
    <lineage>
        <taxon>Bacteria</taxon>
        <taxon>Pseudomonadati</taxon>
        <taxon>Pseudomonadota</taxon>
        <taxon>Gammaproteobacteria</taxon>
        <taxon>Moraxellales</taxon>
        <taxon>Moraxellaceae</taxon>
        <taxon>Acinetobacter</taxon>
        <taxon>Acinetobacter calcoaceticus/baumannii complex</taxon>
    </lineage>
</organism>
<dbReference type="AlphaFoldDB" id="A0A4R1XG68"/>
<dbReference type="SUPFAM" id="SSF53474">
    <property type="entry name" value="alpha/beta-Hydrolases"/>
    <property type="match status" value="1"/>
</dbReference>
<dbReference type="Proteomes" id="UP000294963">
    <property type="component" value="Unassembled WGS sequence"/>
</dbReference>
<dbReference type="InterPro" id="IPR000073">
    <property type="entry name" value="AB_hydrolase_1"/>
</dbReference>
<dbReference type="PANTHER" id="PTHR43798:SF33">
    <property type="entry name" value="HYDROLASE, PUTATIVE (AFU_ORTHOLOGUE AFUA_2G14860)-RELATED"/>
    <property type="match status" value="1"/>
</dbReference>
<dbReference type="GO" id="GO:0016787">
    <property type="term" value="F:hydrolase activity"/>
    <property type="evidence" value="ECO:0007669"/>
    <property type="project" value="UniProtKB-KW"/>
</dbReference>